<dbReference type="AlphaFoldDB" id="S3BSH3"/>
<feature type="chain" id="PRO_5004506497" evidence="3">
    <location>
        <begin position="20"/>
        <end position="504"/>
    </location>
</feature>
<dbReference type="OMA" id="ESHCNAG"/>
<evidence type="ECO:0000313" key="5">
    <source>
        <dbReference type="Proteomes" id="UP000016923"/>
    </source>
</evidence>
<dbReference type="eggNOG" id="ENOG502S0EC">
    <property type="taxonomic scope" value="Eukaryota"/>
</dbReference>
<dbReference type="PANTHER" id="PTHR34883:SF19">
    <property type="entry name" value="EXTRACELLULAR SERINE-RICH PROTEIN"/>
    <property type="match status" value="1"/>
</dbReference>
<feature type="region of interest" description="Disordered" evidence="1">
    <location>
        <begin position="188"/>
        <end position="213"/>
    </location>
</feature>
<dbReference type="InterPro" id="IPR008972">
    <property type="entry name" value="Cupredoxin"/>
</dbReference>
<evidence type="ECO:0000256" key="1">
    <source>
        <dbReference type="SAM" id="MobiDB-lite"/>
    </source>
</evidence>
<dbReference type="STRING" id="1262450.S3BSH3"/>
<dbReference type="OrthoDB" id="2331100at2759"/>
<evidence type="ECO:0000256" key="2">
    <source>
        <dbReference type="SAM" id="Phobius"/>
    </source>
</evidence>
<dbReference type="Gene3D" id="2.60.40.420">
    <property type="entry name" value="Cupredoxins - blue copper proteins"/>
    <property type="match status" value="1"/>
</dbReference>
<evidence type="ECO:0000256" key="3">
    <source>
        <dbReference type="SAM" id="SignalP"/>
    </source>
</evidence>
<feature type="compositionally biased region" description="Polar residues" evidence="1">
    <location>
        <begin position="285"/>
        <end position="304"/>
    </location>
</feature>
<dbReference type="Proteomes" id="UP000016923">
    <property type="component" value="Unassembled WGS sequence"/>
</dbReference>
<feature type="signal peptide" evidence="3">
    <location>
        <begin position="1"/>
        <end position="19"/>
    </location>
</feature>
<organism evidence="4 5">
    <name type="scientific">Ophiostoma piceae (strain UAMH 11346)</name>
    <name type="common">Sap stain fungus</name>
    <dbReference type="NCBI Taxonomy" id="1262450"/>
    <lineage>
        <taxon>Eukaryota</taxon>
        <taxon>Fungi</taxon>
        <taxon>Dikarya</taxon>
        <taxon>Ascomycota</taxon>
        <taxon>Pezizomycotina</taxon>
        <taxon>Sordariomycetes</taxon>
        <taxon>Sordariomycetidae</taxon>
        <taxon>Ophiostomatales</taxon>
        <taxon>Ophiostomataceae</taxon>
        <taxon>Ophiostoma</taxon>
    </lineage>
</organism>
<sequence>MRLHTHTLVMASLAAQALGMNIGFNNHQNQKKDHDTDTRVATTPSATTATATTSTSSTSATTPTHTIAVGATGFTFTPNNLSVAVGTVVEFNFYPGNHSVARSAYKFPCIPYENTGPNLVGFFSGFQDTNVYSTDGPKYRILVNSTEPIFYYCSAPSSCMDHGMIGVINPNTTWTLETQEEYAANTTIQLSPGDPLPSEVAPSSTATSSASARGHNVGEIVGIAVGVVAAGLAALAIAGWCCVRRNPYLQRRLRERRQRTQNLSQHRTQNEDQDYDDSRGHGHSNPLSPMTPSTRQATPGSASSMFRKYGTSPPPPGIQNHRGLPPVMADMTEYLSQTNYRHRTPPPVPPMPPMPPMPQMAQISHQMPYAHIPYHLPHHQQQHHQQQHSQHYYPGLPVYSNMPHMSPLQSHPFYDKVYSPPPPVELPTAVALSTNVAVPARRTSSTRSHQREYVSNYTVNSGTQHSSSATEGRPPPPVLKESPTIGGAAGSSWDKTSDDSELRI</sequence>
<feature type="compositionally biased region" description="Polar residues" evidence="1">
    <location>
        <begin position="437"/>
        <end position="470"/>
    </location>
</feature>
<evidence type="ECO:0000313" key="4">
    <source>
        <dbReference type="EMBL" id="EPE04204.1"/>
    </source>
</evidence>
<dbReference type="HOGENOM" id="CLU_540901_0_0_1"/>
<feature type="region of interest" description="Disordered" evidence="1">
    <location>
        <begin position="25"/>
        <end position="62"/>
    </location>
</feature>
<gene>
    <name evidence="4" type="ORF">F503_04719</name>
</gene>
<dbReference type="CDD" id="cd00920">
    <property type="entry name" value="Cupredoxin"/>
    <property type="match status" value="1"/>
</dbReference>
<feature type="compositionally biased region" description="Basic and acidic residues" evidence="1">
    <location>
        <begin position="495"/>
        <end position="504"/>
    </location>
</feature>
<feature type="transmembrane region" description="Helical" evidence="2">
    <location>
        <begin position="220"/>
        <end position="243"/>
    </location>
</feature>
<protein>
    <submittedName>
        <fullName evidence="4">Extracellular serine-rich protein</fullName>
    </submittedName>
</protein>
<feature type="region of interest" description="Disordered" evidence="1">
    <location>
        <begin position="257"/>
        <end position="315"/>
    </location>
</feature>
<accession>S3BSH3</accession>
<dbReference type="VEuPathDB" id="FungiDB:F503_04719"/>
<dbReference type="EMBL" id="KE148162">
    <property type="protein sequence ID" value="EPE04204.1"/>
    <property type="molecule type" value="Genomic_DNA"/>
</dbReference>
<keyword evidence="3" id="KW-0732">Signal</keyword>
<name>S3BSH3_OPHP1</name>
<proteinExistence type="predicted"/>
<feature type="region of interest" description="Disordered" evidence="1">
    <location>
        <begin position="437"/>
        <end position="504"/>
    </location>
</feature>
<dbReference type="PANTHER" id="PTHR34883">
    <property type="entry name" value="SERINE-RICH PROTEIN, PUTATIVE-RELATED-RELATED"/>
    <property type="match status" value="1"/>
</dbReference>
<dbReference type="SUPFAM" id="SSF49503">
    <property type="entry name" value="Cupredoxins"/>
    <property type="match status" value="1"/>
</dbReference>
<keyword evidence="2" id="KW-0472">Membrane</keyword>
<feature type="compositionally biased region" description="Low complexity" evidence="1">
    <location>
        <begin position="41"/>
        <end position="62"/>
    </location>
</feature>
<feature type="compositionally biased region" description="Low complexity" evidence="1">
    <location>
        <begin position="203"/>
        <end position="213"/>
    </location>
</feature>
<reference evidence="4 5" key="1">
    <citation type="journal article" date="2013" name="BMC Genomics">
        <title>The genome and transcriptome of the pine saprophyte Ophiostoma piceae, and a comparison with the bark beetle-associated pine pathogen Grosmannia clavigera.</title>
        <authorList>
            <person name="Haridas S."/>
            <person name="Wang Y."/>
            <person name="Lim L."/>
            <person name="Massoumi Alamouti S."/>
            <person name="Jackman S."/>
            <person name="Docking R."/>
            <person name="Robertson G."/>
            <person name="Birol I."/>
            <person name="Bohlmann J."/>
            <person name="Breuil C."/>
        </authorList>
    </citation>
    <scope>NUCLEOTIDE SEQUENCE [LARGE SCALE GENOMIC DNA]</scope>
    <source>
        <strain evidence="4 5">UAMH 11346</strain>
    </source>
</reference>
<keyword evidence="5" id="KW-1185">Reference proteome</keyword>
<dbReference type="InterPro" id="IPR052953">
    <property type="entry name" value="Ser-rich/MCO-related"/>
</dbReference>
<keyword evidence="2" id="KW-1133">Transmembrane helix</keyword>
<keyword evidence="2" id="KW-0812">Transmembrane</keyword>